<proteinExistence type="predicted"/>
<protein>
    <recommendedName>
        <fullName evidence="1">Dihydroorotate dehydrogenase electron transfer subunit iron-sulphur cluster binding domain-containing protein</fullName>
    </recommendedName>
</protein>
<dbReference type="Pfam" id="PF10418">
    <property type="entry name" value="DHODB_Fe-S_bind"/>
    <property type="match status" value="1"/>
</dbReference>
<feature type="domain" description="Dihydroorotate dehydrogenase electron transfer subunit iron-sulphur cluster binding" evidence="1">
    <location>
        <begin position="24"/>
        <end position="56"/>
    </location>
</feature>
<dbReference type="InterPro" id="IPR039261">
    <property type="entry name" value="FNR_nucleotide-bd"/>
</dbReference>
<name>X1JSY2_9ZZZZ</name>
<dbReference type="SUPFAM" id="SSF52343">
    <property type="entry name" value="Ferredoxin reductase-like, C-terminal NADP-linked domain"/>
    <property type="match status" value="1"/>
</dbReference>
<dbReference type="InterPro" id="IPR037117">
    <property type="entry name" value="Dihydroorotate_DH_ele_sf"/>
</dbReference>
<comment type="caution">
    <text evidence="2">The sequence shown here is derived from an EMBL/GenBank/DDBJ whole genome shotgun (WGS) entry which is preliminary data.</text>
</comment>
<dbReference type="AlphaFoldDB" id="X1JSY2"/>
<sequence>MYRFVIRELKNRGIPDEKIWVSLERKMKCGVGKCGHCQINNIYVCQDGPVFNYEKIKNLPEAI</sequence>
<gene>
    <name evidence="2" type="ORF">S06H3_01406</name>
</gene>
<evidence type="ECO:0000259" key="1">
    <source>
        <dbReference type="Pfam" id="PF10418"/>
    </source>
</evidence>
<organism evidence="2">
    <name type="scientific">marine sediment metagenome</name>
    <dbReference type="NCBI Taxonomy" id="412755"/>
    <lineage>
        <taxon>unclassified sequences</taxon>
        <taxon>metagenomes</taxon>
        <taxon>ecological metagenomes</taxon>
    </lineage>
</organism>
<dbReference type="InterPro" id="IPR019480">
    <property type="entry name" value="Dihydroorotate_DH_Fe-S-bd"/>
</dbReference>
<dbReference type="PANTHER" id="PTHR43513:SF1">
    <property type="entry name" value="ANAEROBIC SULFITE REDUCTASE SUBUNIT B"/>
    <property type="match status" value="1"/>
</dbReference>
<reference evidence="2" key="1">
    <citation type="journal article" date="2014" name="Front. Microbiol.">
        <title>High frequency of phylogenetically diverse reductive dehalogenase-homologous genes in deep subseafloor sedimentary metagenomes.</title>
        <authorList>
            <person name="Kawai M."/>
            <person name="Futagami T."/>
            <person name="Toyoda A."/>
            <person name="Takaki Y."/>
            <person name="Nishi S."/>
            <person name="Hori S."/>
            <person name="Arai W."/>
            <person name="Tsubouchi T."/>
            <person name="Morono Y."/>
            <person name="Uchiyama I."/>
            <person name="Ito T."/>
            <person name="Fujiyama A."/>
            <person name="Inagaki F."/>
            <person name="Takami H."/>
        </authorList>
    </citation>
    <scope>NUCLEOTIDE SEQUENCE</scope>
    <source>
        <strain evidence="2">Expedition CK06-06</strain>
    </source>
</reference>
<dbReference type="InterPro" id="IPR050353">
    <property type="entry name" value="PyrK_electron_transfer"/>
</dbReference>
<dbReference type="EMBL" id="BARV01000348">
    <property type="protein sequence ID" value="GAH97177.1"/>
    <property type="molecule type" value="Genomic_DNA"/>
</dbReference>
<evidence type="ECO:0000313" key="2">
    <source>
        <dbReference type="EMBL" id="GAH97177.1"/>
    </source>
</evidence>
<dbReference type="PANTHER" id="PTHR43513">
    <property type="entry name" value="DIHYDROOROTATE DEHYDROGENASE B (NAD(+)), ELECTRON TRANSFER SUBUNIT"/>
    <property type="match status" value="1"/>
</dbReference>
<dbReference type="Gene3D" id="2.10.240.10">
    <property type="entry name" value="Dihydroorotate dehydrogenase, electron transfer subunit"/>
    <property type="match status" value="1"/>
</dbReference>
<accession>X1JSY2</accession>